<evidence type="ECO:0000313" key="2">
    <source>
        <dbReference type="Proteomes" id="UP000002497"/>
    </source>
</evidence>
<evidence type="ECO:0000313" key="1">
    <source>
        <dbReference type="EMBL" id="EFW15610.1"/>
    </source>
</evidence>
<sequence length="74" mass="8438">MAQNELEVIPGELHYTHLVGINELVGDEIVMVVNDSPKIVLADTTFGGCYPYRHHLELQARGFKVRIESRDRVF</sequence>
<reference evidence="2" key="1">
    <citation type="journal article" date="2010" name="Genome Res.">
        <title>Population genomic sequencing of Coccidioides fungi reveals recent hybridization and transposon control.</title>
        <authorList>
            <person name="Neafsey D.E."/>
            <person name="Barker B.M."/>
            <person name="Sharpton T.J."/>
            <person name="Stajich J.E."/>
            <person name="Park D.J."/>
            <person name="Whiston E."/>
            <person name="Hung C.-Y."/>
            <person name="McMahan C."/>
            <person name="White J."/>
            <person name="Sykes S."/>
            <person name="Heiman D."/>
            <person name="Young S."/>
            <person name="Zeng Q."/>
            <person name="Abouelleil A."/>
            <person name="Aftuck L."/>
            <person name="Bessette D."/>
            <person name="Brown A."/>
            <person name="FitzGerald M."/>
            <person name="Lui A."/>
            <person name="Macdonald J.P."/>
            <person name="Priest M."/>
            <person name="Orbach M.J."/>
            <person name="Galgiani J.N."/>
            <person name="Kirkland T.N."/>
            <person name="Cole G.T."/>
            <person name="Birren B.W."/>
            <person name="Henn M.R."/>
            <person name="Taylor J.W."/>
            <person name="Rounsley S.D."/>
        </authorList>
    </citation>
    <scope>NUCLEOTIDE SEQUENCE [LARGE SCALE GENOMIC DNA]</scope>
    <source>
        <strain evidence="2">RMSCC 757 / Silveira</strain>
    </source>
</reference>
<accession>E9DD85</accession>
<proteinExistence type="predicted"/>
<protein>
    <submittedName>
        <fullName evidence="1">Predicted protein</fullName>
    </submittedName>
</protein>
<name>E9DD85_COCPS</name>
<reference evidence="2" key="2">
    <citation type="submission" date="2010-03" db="EMBL/GenBank/DDBJ databases">
        <title>The genome sequence of Coccidioides posadasii strain Silveira.</title>
        <authorList>
            <consortium name="The Broad Institute Genome Sequencing Center for Infectious Disease"/>
            <person name="Neafsey D."/>
            <person name="Orbach M."/>
            <person name="Henn M.R."/>
            <person name="Cole G.T."/>
            <person name="Galgiani J."/>
            <person name="Gardner M.J."/>
            <person name="Kirkland T.N."/>
            <person name="Taylor J.W."/>
            <person name="Young S.K."/>
            <person name="Zeng Q."/>
            <person name="Koehrsen M."/>
            <person name="Alvarado L."/>
            <person name="Berlin A."/>
            <person name="Borenstein D."/>
            <person name="Chapman S.B."/>
            <person name="Chen Z."/>
            <person name="Engels R."/>
            <person name="Freedman E."/>
            <person name="Gellesch M."/>
            <person name="Goldberg J."/>
            <person name="Griggs A."/>
            <person name="Gujja S."/>
            <person name="Heilman E."/>
            <person name="Heiman D."/>
            <person name="Howarth C."/>
            <person name="Jen D."/>
            <person name="Larson L."/>
            <person name="Mehta T."/>
            <person name="Neiman D."/>
            <person name="Park D."/>
            <person name="Pearson M."/>
            <person name="Richards J."/>
            <person name="Roberts A."/>
            <person name="Saif S."/>
            <person name="Shea T."/>
            <person name="Shenoy N."/>
            <person name="Sisk P."/>
            <person name="Stolte C."/>
            <person name="Sykes S."/>
            <person name="Walk T."/>
            <person name="White J."/>
            <person name="Yandava C."/>
            <person name="Haas B."/>
            <person name="Nusbaum C."/>
            <person name="Birren B."/>
        </authorList>
    </citation>
    <scope>NUCLEOTIDE SEQUENCE [LARGE SCALE GENOMIC DNA]</scope>
    <source>
        <strain evidence="2">RMSCC 757 / Silveira</strain>
    </source>
</reference>
<dbReference type="VEuPathDB" id="FungiDB:CPSG_08047"/>
<dbReference type="HOGENOM" id="CLU_2687652_0_0_1"/>
<dbReference type="EMBL" id="GL636500">
    <property type="protein sequence ID" value="EFW15610.1"/>
    <property type="molecule type" value="Genomic_DNA"/>
</dbReference>
<organism evidence="2">
    <name type="scientific">Coccidioides posadasii (strain RMSCC 757 / Silveira)</name>
    <name type="common">Valley fever fungus</name>
    <dbReference type="NCBI Taxonomy" id="443226"/>
    <lineage>
        <taxon>Eukaryota</taxon>
        <taxon>Fungi</taxon>
        <taxon>Dikarya</taxon>
        <taxon>Ascomycota</taxon>
        <taxon>Pezizomycotina</taxon>
        <taxon>Eurotiomycetes</taxon>
        <taxon>Eurotiomycetidae</taxon>
        <taxon>Onygenales</taxon>
        <taxon>Onygenaceae</taxon>
        <taxon>Coccidioides</taxon>
    </lineage>
</organism>
<gene>
    <name evidence="1" type="ORF">CPSG_08047</name>
</gene>
<dbReference type="Proteomes" id="UP000002497">
    <property type="component" value="Unassembled WGS sequence"/>
</dbReference>
<dbReference type="AlphaFoldDB" id="E9DD85"/>
<keyword evidence="2" id="KW-1185">Reference proteome</keyword>